<evidence type="ECO:0000313" key="6">
    <source>
        <dbReference type="Proteomes" id="UP000321528"/>
    </source>
</evidence>
<keyword evidence="2" id="KW-0812">Transmembrane</keyword>
<feature type="coiled-coil region" evidence="1">
    <location>
        <begin position="66"/>
        <end position="100"/>
    </location>
</feature>
<organism evidence="3 5">
    <name type="scientific">Flagellimonas aequoris</name>
    <dbReference type="NCBI Taxonomy" id="2306997"/>
    <lineage>
        <taxon>Bacteria</taxon>
        <taxon>Pseudomonadati</taxon>
        <taxon>Bacteroidota</taxon>
        <taxon>Flavobacteriia</taxon>
        <taxon>Flavobacteriales</taxon>
        <taxon>Flavobacteriaceae</taxon>
        <taxon>Flagellimonas</taxon>
    </lineage>
</organism>
<dbReference type="RefSeq" id="WP_119640015.1">
    <property type="nucleotide sequence ID" value="NZ_QXFJ01000023.1"/>
</dbReference>
<keyword evidence="2" id="KW-1133">Transmembrane helix</keyword>
<keyword evidence="6" id="KW-1185">Reference proteome</keyword>
<comment type="caution">
    <text evidence="3">The sequence shown here is derived from an EMBL/GenBank/DDBJ whole genome shotgun (WGS) entry which is preliminary data.</text>
</comment>
<evidence type="ECO:0000313" key="5">
    <source>
        <dbReference type="Proteomes" id="UP000284189"/>
    </source>
</evidence>
<evidence type="ECO:0000256" key="2">
    <source>
        <dbReference type="SAM" id="Phobius"/>
    </source>
</evidence>
<reference evidence="3 5" key="1">
    <citation type="submission" date="2018-08" db="EMBL/GenBank/DDBJ databases">
        <title>Proposal of Muricauda 72 sp.nov. and Muricauda NH166 sp.nov., isolated from seawater.</title>
        <authorList>
            <person name="Cheng H."/>
            <person name="Wu Y.-H."/>
            <person name="Guo L.-L."/>
            <person name="Xu X.-W."/>
        </authorList>
    </citation>
    <scope>NUCLEOTIDE SEQUENCE [LARGE SCALE GENOMIC DNA]</scope>
    <source>
        <strain evidence="3 5">NH166</strain>
    </source>
</reference>
<dbReference type="EMBL" id="QXFJ01000023">
    <property type="protein sequence ID" value="RIV70498.1"/>
    <property type="molecule type" value="Genomic_DNA"/>
</dbReference>
<dbReference type="EMBL" id="VNWL01000022">
    <property type="protein sequence ID" value="TXK01926.1"/>
    <property type="molecule type" value="Genomic_DNA"/>
</dbReference>
<dbReference type="Proteomes" id="UP000321528">
    <property type="component" value="Unassembled WGS sequence"/>
</dbReference>
<evidence type="ECO:0000313" key="4">
    <source>
        <dbReference type="EMBL" id="TXK01926.1"/>
    </source>
</evidence>
<feature type="transmembrane region" description="Helical" evidence="2">
    <location>
        <begin position="12"/>
        <end position="32"/>
    </location>
</feature>
<dbReference type="OrthoDB" id="7059223at2"/>
<evidence type="ECO:0000256" key="1">
    <source>
        <dbReference type="SAM" id="Coils"/>
    </source>
</evidence>
<keyword evidence="2" id="KW-0472">Membrane</keyword>
<dbReference type="AlphaFoldDB" id="A0A418N6J7"/>
<evidence type="ECO:0000313" key="3">
    <source>
        <dbReference type="EMBL" id="RIV70498.1"/>
    </source>
</evidence>
<dbReference type="Proteomes" id="UP000284189">
    <property type="component" value="Unassembled WGS sequence"/>
</dbReference>
<reference evidence="4 6" key="2">
    <citation type="submission" date="2019-07" db="EMBL/GenBank/DDBJ databases">
        <title>Draft genome of two Muricauda strains isolated from deep sea.</title>
        <authorList>
            <person name="Sun C."/>
        </authorList>
    </citation>
    <scope>NUCLEOTIDE SEQUENCE [LARGE SCALE GENOMIC DNA]</scope>
    <source>
        <strain evidence="4 6">NH166</strain>
    </source>
</reference>
<feature type="transmembrane region" description="Helical" evidence="2">
    <location>
        <begin position="38"/>
        <end position="55"/>
    </location>
</feature>
<sequence length="278" mass="31913">MKEKETNYFVRSLIVLLCLGISFLIAYKFFYTCPKGEISGGLITLIIFLLVLVLAESFDNFSVGKLVSIKREIAQKVQENEKLEKKNEELLKQIFHISNNLKQSTTSVFGDYYSEKKKGNQNKDIDENVVQELLDAIGNSIVITEMENNIKADLDARNLPYDTPTDTILIRHLAGTQLALNLETIHNSIFGSQIILLKNLNRNAPNGLTEKEISEYISKVFQQFPSSFTDWDEQKYLNYLYGTSLITQKEDKTIHITNKGLDYLSWIVRYGKREDNSF</sequence>
<accession>A0A418N6J7</accession>
<name>A0A418N6J7_9FLAO</name>
<protein>
    <submittedName>
        <fullName evidence="3">Uncharacterized protein</fullName>
    </submittedName>
</protein>
<gene>
    <name evidence="3" type="ORF">D2U88_08955</name>
    <name evidence="4" type="ORF">FQ019_08880</name>
</gene>
<proteinExistence type="predicted"/>
<keyword evidence="1" id="KW-0175">Coiled coil</keyword>